<dbReference type="PANTHER" id="PTHR24028">
    <property type="entry name" value="CADHERIN-87A"/>
    <property type="match status" value="1"/>
</dbReference>
<evidence type="ECO:0000256" key="7">
    <source>
        <dbReference type="ARBA" id="ARBA00022989"/>
    </source>
</evidence>
<sequence length="408" mass="45070">NIEDVNDNAPRFPTKQTELEFPENSKPKDVKRTLPPAIDLDRAILGTQSYQIISGNVANAFRLISHREKDDILYLDLQVNGVLDRETIANYQLVIEASDGGQPPLKDQLLVNINILDHNDCEPVFSQNHYYSSVTENVTLGTSILKITATDNDEGDNGKIIYSLHQRQQSSQSLLNSKSDTTNQFDSVIDSTPSSAHFAINPRTGWISIIKPLDHESQDLHELVVIAKDQGVQPLQTSAFVSIRVSDINDNQPIVSVIFLTKNSKPMLREDATVGELVARISINDADALASDSSLSSSSSSMKAKKSSSKRFSSYHSFSVSLFGASDGEFGLKTTDQIVYLIVVTAPLDREKISKYHLIVMVSDDGHPPQNTTVSFDLDVIDVNDNPPRFDQTVYHVTLPETIEIGSK</sequence>
<evidence type="ECO:0000256" key="4">
    <source>
        <dbReference type="ARBA" id="ARBA00022729"/>
    </source>
</evidence>
<dbReference type="InterPro" id="IPR050174">
    <property type="entry name" value="Protocadherin/Cadherin-CA"/>
</dbReference>
<keyword evidence="7" id="KW-1133">Transmembrane helix</keyword>
<dbReference type="GO" id="GO:0005886">
    <property type="term" value="C:plasma membrane"/>
    <property type="evidence" value="ECO:0007669"/>
    <property type="project" value="UniProtKB-SubCell"/>
</dbReference>
<name>A0A132ABV6_SARSC</name>
<dbReference type="Proteomes" id="UP000616769">
    <property type="component" value="Unassembled WGS sequence"/>
</dbReference>
<evidence type="ECO:0000256" key="3">
    <source>
        <dbReference type="ARBA" id="ARBA00022692"/>
    </source>
</evidence>
<evidence type="ECO:0000256" key="9">
    <source>
        <dbReference type="ARBA" id="ARBA00023180"/>
    </source>
</evidence>
<dbReference type="GO" id="GO:0005509">
    <property type="term" value="F:calcium ion binding"/>
    <property type="evidence" value="ECO:0007669"/>
    <property type="project" value="UniProtKB-UniRule"/>
</dbReference>
<dbReference type="CDD" id="cd11304">
    <property type="entry name" value="Cadherin_repeat"/>
    <property type="match status" value="3"/>
</dbReference>
<dbReference type="InterPro" id="IPR020894">
    <property type="entry name" value="Cadherin_CS"/>
</dbReference>
<feature type="domain" description="Cadherin" evidence="10">
    <location>
        <begin position="268"/>
        <end position="390"/>
    </location>
</feature>
<evidence type="ECO:0000256" key="5">
    <source>
        <dbReference type="ARBA" id="ARBA00022737"/>
    </source>
</evidence>
<evidence type="ECO:0000313" key="11">
    <source>
        <dbReference type="EMBL" id="KPM08462.1"/>
    </source>
</evidence>
<keyword evidence="8" id="KW-0472">Membrane</keyword>
<dbReference type="EMBL" id="JXLN01012440">
    <property type="protein sequence ID" value="KPM08462.1"/>
    <property type="molecule type" value="Genomic_DNA"/>
</dbReference>
<dbReference type="PROSITE" id="PS50268">
    <property type="entry name" value="CADHERIN_2"/>
    <property type="match status" value="3"/>
</dbReference>
<keyword evidence="9" id="KW-0325">Glycoprotein</keyword>
<keyword evidence="5" id="KW-0677">Repeat</keyword>
<evidence type="ECO:0000313" key="12">
    <source>
        <dbReference type="Proteomes" id="UP000616769"/>
    </source>
</evidence>
<dbReference type="PRINTS" id="PR00205">
    <property type="entry name" value="CADHERIN"/>
</dbReference>
<gene>
    <name evidence="11" type="ORF">QR98_0069830</name>
</gene>
<dbReference type="InterPro" id="IPR015919">
    <property type="entry name" value="Cadherin-like_sf"/>
</dbReference>
<keyword evidence="2" id="KW-1003">Cell membrane</keyword>
<feature type="non-terminal residue" evidence="11">
    <location>
        <position position="1"/>
    </location>
</feature>
<keyword evidence="6" id="KW-0106">Calcium</keyword>
<dbReference type="Gene3D" id="2.60.40.60">
    <property type="entry name" value="Cadherins"/>
    <property type="match status" value="3"/>
</dbReference>
<dbReference type="SMART" id="SM00112">
    <property type="entry name" value="CA"/>
    <property type="match status" value="3"/>
</dbReference>
<keyword evidence="4" id="KW-0732">Signal</keyword>
<comment type="subcellular location">
    <subcellularLocation>
        <location evidence="1">Cell membrane</location>
        <topology evidence="1">Single-pass type I membrane protein</topology>
    </subcellularLocation>
</comment>
<dbReference type="GO" id="GO:0007156">
    <property type="term" value="P:homophilic cell adhesion via plasma membrane adhesion molecules"/>
    <property type="evidence" value="ECO:0007669"/>
    <property type="project" value="InterPro"/>
</dbReference>
<dbReference type="VEuPathDB" id="VectorBase:SSCA009755"/>
<organism evidence="11 12">
    <name type="scientific">Sarcoptes scabiei</name>
    <name type="common">Itch mite</name>
    <name type="synonym">Acarus scabiei</name>
    <dbReference type="NCBI Taxonomy" id="52283"/>
    <lineage>
        <taxon>Eukaryota</taxon>
        <taxon>Metazoa</taxon>
        <taxon>Ecdysozoa</taxon>
        <taxon>Arthropoda</taxon>
        <taxon>Chelicerata</taxon>
        <taxon>Arachnida</taxon>
        <taxon>Acari</taxon>
        <taxon>Acariformes</taxon>
        <taxon>Sarcoptiformes</taxon>
        <taxon>Astigmata</taxon>
        <taxon>Psoroptidia</taxon>
        <taxon>Sarcoptoidea</taxon>
        <taxon>Sarcoptidae</taxon>
        <taxon>Sarcoptinae</taxon>
        <taxon>Sarcoptes</taxon>
    </lineage>
</organism>
<dbReference type="FunFam" id="2.60.40.60:FF:000007">
    <property type="entry name" value="Protocadherin alpha 2"/>
    <property type="match status" value="1"/>
</dbReference>
<dbReference type="InterPro" id="IPR002126">
    <property type="entry name" value="Cadherin-like_dom"/>
</dbReference>
<evidence type="ECO:0000256" key="1">
    <source>
        <dbReference type="ARBA" id="ARBA00004251"/>
    </source>
</evidence>
<evidence type="ECO:0000256" key="8">
    <source>
        <dbReference type="ARBA" id="ARBA00023136"/>
    </source>
</evidence>
<evidence type="ECO:0000256" key="2">
    <source>
        <dbReference type="ARBA" id="ARBA00022475"/>
    </source>
</evidence>
<dbReference type="AlphaFoldDB" id="A0A132ABV6"/>
<feature type="non-terminal residue" evidence="11">
    <location>
        <position position="408"/>
    </location>
</feature>
<comment type="caution">
    <text evidence="11">The sequence shown here is derived from an EMBL/GenBank/DDBJ whole genome shotgun (WGS) entry which is preliminary data.</text>
</comment>
<proteinExistence type="predicted"/>
<dbReference type="GO" id="GO:0060429">
    <property type="term" value="P:epithelium development"/>
    <property type="evidence" value="ECO:0007669"/>
    <property type="project" value="UniProtKB-ARBA"/>
</dbReference>
<evidence type="ECO:0000256" key="6">
    <source>
        <dbReference type="ARBA" id="ARBA00022837"/>
    </source>
</evidence>
<dbReference type="FunFam" id="2.60.40.60:FF:000020">
    <property type="entry name" value="Dachsous cadherin-related 1b"/>
    <property type="match status" value="1"/>
</dbReference>
<protein>
    <submittedName>
        <fullName evidence="11">Cadherin domain containing protein 3</fullName>
    </submittedName>
</protein>
<feature type="domain" description="Cadherin" evidence="10">
    <location>
        <begin position="13"/>
        <end position="125"/>
    </location>
</feature>
<dbReference type="PANTHER" id="PTHR24028:SF328">
    <property type="entry name" value="CADHERIN-3"/>
    <property type="match status" value="1"/>
</dbReference>
<keyword evidence="3" id="KW-0812">Transmembrane</keyword>
<dbReference type="Pfam" id="PF00028">
    <property type="entry name" value="Cadherin"/>
    <property type="match status" value="3"/>
</dbReference>
<reference evidence="11 12" key="1">
    <citation type="journal article" date="2015" name="Parasit. Vectors">
        <title>Draft genome of the scabies mite.</title>
        <authorList>
            <person name="Rider S.D.Jr."/>
            <person name="Morgan M.S."/>
            <person name="Arlian L.G."/>
        </authorList>
    </citation>
    <scope>NUCLEOTIDE SEQUENCE [LARGE SCALE GENOMIC DNA]</scope>
    <source>
        <strain evidence="11">Arlian Lab</strain>
    </source>
</reference>
<accession>A0A132ABV6</accession>
<dbReference type="PROSITE" id="PS00232">
    <property type="entry name" value="CADHERIN_1"/>
    <property type="match status" value="2"/>
</dbReference>
<evidence type="ECO:0000259" key="10">
    <source>
        <dbReference type="PROSITE" id="PS50268"/>
    </source>
</evidence>
<dbReference type="SUPFAM" id="SSF49313">
    <property type="entry name" value="Cadherin-like"/>
    <property type="match status" value="3"/>
</dbReference>
<feature type="domain" description="Cadherin" evidence="10">
    <location>
        <begin position="126"/>
        <end position="255"/>
    </location>
</feature>
<dbReference type="GO" id="GO:0009653">
    <property type="term" value="P:anatomical structure morphogenesis"/>
    <property type="evidence" value="ECO:0007669"/>
    <property type="project" value="UniProtKB-ARBA"/>
</dbReference>